<name>A0A0D2FSA7_9EURO</name>
<dbReference type="STRING" id="5601.A0A0D2FSA7"/>
<feature type="region of interest" description="Disordered" evidence="1">
    <location>
        <begin position="110"/>
        <end position="145"/>
    </location>
</feature>
<protein>
    <recommendedName>
        <fullName evidence="2">WKF domain-containing protein</fullName>
    </recommendedName>
</protein>
<sequence>MAQGGIPAWKRLGLKLKHAQEVPETSPRNAKVTAENQATSLSSKAPDPNTIEPPKKKRKTDSKPNGIREHSSITSNASQNATGNNGVSSERTLKKQVSFSADTKDAFATTNGDLAHGESTIGKAQTSPAGKKAKKKTAKKSEPLLDPKANTALDYLTQYNIARPSWKFNKNRETWILKHIFSESDIPRDYDIALSRYIHGLKGAGARERLKSQCVELVAKENEGQKAINAAGTSSTSGRDEQYAQRFKDELGNWSISDSSHENADEEDPIYRSWIRAQPRSKIVLWAIDLDEDPPRLSSSDSKSKTGTKQTGGVEHSPPPKVKKRKNRTAIVVYDSSSSSSSSDSSDTESESEESGGQAPNDHTFEDETSSSGSDSESSFDDGSHP</sequence>
<dbReference type="Pfam" id="PF10180">
    <property type="entry name" value="WKF"/>
    <property type="match status" value="1"/>
</dbReference>
<dbReference type="PANTHER" id="PTHR22306">
    <property type="entry name" value="CHROMOSOME 7 OPEN READING FRAME 50"/>
    <property type="match status" value="1"/>
</dbReference>
<feature type="compositionally biased region" description="Polar residues" evidence="1">
    <location>
        <begin position="72"/>
        <end position="96"/>
    </location>
</feature>
<gene>
    <name evidence="3" type="ORF">PV04_05307</name>
</gene>
<feature type="region of interest" description="Disordered" evidence="1">
    <location>
        <begin position="1"/>
        <end position="96"/>
    </location>
</feature>
<dbReference type="Proteomes" id="UP000054266">
    <property type="component" value="Unassembled WGS sequence"/>
</dbReference>
<evidence type="ECO:0000313" key="3">
    <source>
        <dbReference type="EMBL" id="KIW69430.1"/>
    </source>
</evidence>
<proteinExistence type="predicted"/>
<dbReference type="HOGENOM" id="CLU_045013_0_0_1"/>
<evidence type="ECO:0000259" key="2">
    <source>
        <dbReference type="Pfam" id="PF10180"/>
    </source>
</evidence>
<feature type="domain" description="WKF" evidence="2">
    <location>
        <begin position="154"/>
        <end position="216"/>
    </location>
</feature>
<feature type="compositionally biased region" description="Low complexity" evidence="1">
    <location>
        <begin position="298"/>
        <end position="313"/>
    </location>
</feature>
<dbReference type="AlphaFoldDB" id="A0A0D2FSA7"/>
<dbReference type="PANTHER" id="PTHR22306:SF2">
    <property type="entry name" value="CHROMOSOME 7 OPEN READING FRAME 50"/>
    <property type="match status" value="1"/>
</dbReference>
<evidence type="ECO:0000313" key="4">
    <source>
        <dbReference type="Proteomes" id="UP000054266"/>
    </source>
</evidence>
<feature type="region of interest" description="Disordered" evidence="1">
    <location>
        <begin position="288"/>
        <end position="386"/>
    </location>
</feature>
<keyword evidence="4" id="KW-1185">Reference proteome</keyword>
<accession>A0A0D2FSA7</accession>
<organism evidence="3 4">
    <name type="scientific">Phialophora macrospora</name>
    <dbReference type="NCBI Taxonomy" id="1851006"/>
    <lineage>
        <taxon>Eukaryota</taxon>
        <taxon>Fungi</taxon>
        <taxon>Dikarya</taxon>
        <taxon>Ascomycota</taxon>
        <taxon>Pezizomycotina</taxon>
        <taxon>Eurotiomycetes</taxon>
        <taxon>Chaetothyriomycetidae</taxon>
        <taxon>Chaetothyriales</taxon>
        <taxon>Herpotrichiellaceae</taxon>
        <taxon>Phialophora</taxon>
    </lineage>
</organism>
<dbReference type="EMBL" id="KN846958">
    <property type="protein sequence ID" value="KIW69430.1"/>
    <property type="molecule type" value="Genomic_DNA"/>
</dbReference>
<dbReference type="InterPro" id="IPR019327">
    <property type="entry name" value="WKF"/>
</dbReference>
<evidence type="ECO:0000256" key="1">
    <source>
        <dbReference type="SAM" id="MobiDB-lite"/>
    </source>
</evidence>
<reference evidence="3 4" key="1">
    <citation type="submission" date="2015-01" db="EMBL/GenBank/DDBJ databases">
        <title>The Genome Sequence of Capronia semiimmersa CBS27337.</title>
        <authorList>
            <consortium name="The Broad Institute Genomics Platform"/>
            <person name="Cuomo C."/>
            <person name="de Hoog S."/>
            <person name="Gorbushina A."/>
            <person name="Stielow B."/>
            <person name="Teixiera M."/>
            <person name="Abouelleil A."/>
            <person name="Chapman S.B."/>
            <person name="Priest M."/>
            <person name="Young S.K."/>
            <person name="Wortman J."/>
            <person name="Nusbaum C."/>
            <person name="Birren B."/>
        </authorList>
    </citation>
    <scope>NUCLEOTIDE SEQUENCE [LARGE SCALE GENOMIC DNA]</scope>
    <source>
        <strain evidence="3 4">CBS 27337</strain>
    </source>
</reference>
<feature type="compositionally biased region" description="Low complexity" evidence="1">
    <location>
        <begin position="335"/>
        <end position="345"/>
    </location>
</feature>
<feature type="compositionally biased region" description="Polar residues" evidence="1">
    <location>
        <begin position="34"/>
        <end position="43"/>
    </location>
</feature>